<dbReference type="AlphaFoldDB" id="B3G0Z9"/>
<accession>B3G0Z9</accession>
<reference evidence="1" key="1">
    <citation type="journal article" date="2008" name="Genomics">
        <title>Large-insert genome analysis technology detects structural variation in Pseudomonas aeruginosa clinical strains from cystic fibrosis patients.</title>
        <authorList>
            <person name="Hayden H.S."/>
            <person name="Gillett W."/>
            <person name="Saenphimmachak C."/>
            <person name="Lim R."/>
            <person name="Zhou Y."/>
            <person name="Jacobs M.A."/>
            <person name="Chang J."/>
            <person name="Rohmer L."/>
            <person name="D'Argenio D.A."/>
            <person name="Palmieri A."/>
            <person name="Levy R."/>
            <person name="Haugen E."/>
            <person name="Wong G.K."/>
            <person name="Brittnacher M.J."/>
            <person name="Burns J.L."/>
            <person name="Miller S.I."/>
            <person name="Olson M.V."/>
            <person name="Kaul R."/>
        </authorList>
    </citation>
    <scope>NUCLEOTIDE SEQUENCE</scope>
    <source>
        <strain evidence="1">PACS458</strain>
    </source>
</reference>
<name>B3G0Z9_PSEAI</name>
<sequence>MSDDSMKKFEDNVPTSIDVHRFRFSKLDDGLANEKLLSFFEKKFWGGVKKET</sequence>
<evidence type="ECO:0000313" key="1">
    <source>
        <dbReference type="EMBL" id="ACD38711.1"/>
    </source>
</evidence>
<proteinExistence type="predicted"/>
<protein>
    <submittedName>
        <fullName evidence="1">Uncharacterized protein</fullName>
    </submittedName>
</protein>
<dbReference type="EMBL" id="EU595736">
    <property type="protein sequence ID" value="ACD38711.1"/>
    <property type="molecule type" value="Genomic_DNA"/>
</dbReference>
<organism evidence="1">
    <name type="scientific">Pseudomonas aeruginosa</name>
    <dbReference type="NCBI Taxonomy" id="287"/>
    <lineage>
        <taxon>Bacteria</taxon>
        <taxon>Pseudomonadati</taxon>
        <taxon>Pseudomonadota</taxon>
        <taxon>Gammaproteobacteria</taxon>
        <taxon>Pseudomonadales</taxon>
        <taxon>Pseudomonadaceae</taxon>
        <taxon>Pseudomonas</taxon>
    </lineage>
</organism>
<gene>
    <name evidence="1" type="ORF">PACL_0066</name>
</gene>